<gene>
    <name evidence="3" type="ORF">NC992_20755</name>
</gene>
<name>A0ABV0KBM3_9CYAN</name>
<evidence type="ECO:0000256" key="1">
    <source>
        <dbReference type="ARBA" id="ARBA00022676"/>
    </source>
</evidence>
<accession>A0ABV0KBM3</accession>
<organism evidence="3 4">
    <name type="scientific">Leptolyngbya subtilissima DQ-A4</name>
    <dbReference type="NCBI Taxonomy" id="2933933"/>
    <lineage>
        <taxon>Bacteria</taxon>
        <taxon>Bacillati</taxon>
        <taxon>Cyanobacteriota</taxon>
        <taxon>Cyanophyceae</taxon>
        <taxon>Leptolyngbyales</taxon>
        <taxon>Leptolyngbyaceae</taxon>
        <taxon>Leptolyngbya group</taxon>
        <taxon>Leptolyngbya</taxon>
    </lineage>
</organism>
<evidence type="ECO:0000313" key="3">
    <source>
        <dbReference type="EMBL" id="MEP0949323.1"/>
    </source>
</evidence>
<dbReference type="InterPro" id="IPR051199">
    <property type="entry name" value="LPS_LOS_Heptosyltrfase"/>
</dbReference>
<dbReference type="InterPro" id="IPR002201">
    <property type="entry name" value="Glyco_trans_9"/>
</dbReference>
<dbReference type="Pfam" id="PF01075">
    <property type="entry name" value="Glyco_transf_9"/>
    <property type="match status" value="2"/>
</dbReference>
<reference evidence="3 4" key="1">
    <citation type="submission" date="2022-04" db="EMBL/GenBank/DDBJ databases">
        <title>Positive selection, recombination, and allopatry shape intraspecific diversity of widespread and dominant cyanobacteria.</title>
        <authorList>
            <person name="Wei J."/>
            <person name="Shu W."/>
            <person name="Hu C."/>
        </authorList>
    </citation>
    <scope>NUCLEOTIDE SEQUENCE [LARGE SCALE GENOMIC DNA]</scope>
    <source>
        <strain evidence="3 4">DQ-A4</strain>
    </source>
</reference>
<dbReference type="SUPFAM" id="SSF53756">
    <property type="entry name" value="UDP-Glycosyltransferase/glycogen phosphorylase"/>
    <property type="match status" value="2"/>
</dbReference>
<dbReference type="EMBL" id="JAMPKX010000011">
    <property type="protein sequence ID" value="MEP0949323.1"/>
    <property type="molecule type" value="Genomic_DNA"/>
</dbReference>
<keyword evidence="2" id="KW-0808">Transferase</keyword>
<comment type="caution">
    <text evidence="3">The sequence shown here is derived from an EMBL/GenBank/DDBJ whole genome shotgun (WGS) entry which is preliminary data.</text>
</comment>
<evidence type="ECO:0000313" key="4">
    <source>
        <dbReference type="Proteomes" id="UP001482513"/>
    </source>
</evidence>
<keyword evidence="1" id="KW-0328">Glycosyltransferase</keyword>
<dbReference type="CDD" id="cd03789">
    <property type="entry name" value="GT9_LPS_heptosyltransferase"/>
    <property type="match status" value="2"/>
</dbReference>
<dbReference type="Gene3D" id="3.40.50.2000">
    <property type="entry name" value="Glycogen Phosphorylase B"/>
    <property type="match status" value="4"/>
</dbReference>
<evidence type="ECO:0000256" key="2">
    <source>
        <dbReference type="ARBA" id="ARBA00022679"/>
    </source>
</evidence>
<sequence length="765" mass="82904">MTQILFIELLGGLGDVLIALPAIQALTASHPQAHMTVLTFAPGDSLLHHHPQVHRVLQAPAGQARQAVTEALRSPYDLVVTDTTYDGIADLVRQSGAPQMVTNLWRSPPPDQGVSDRMLQILQHEGLIPAAAREHRHPRLHPTAEECDRVQAQLRSLGHPRIALYPDAGMAIKQWSPDRFVALGRLLHQRYGASLIVPAGADPKQAQAIVDQLKGATLWPRGSLRDLAALFAQLDCVVAVDTGPARIAAAVGTPTITLFGPAWQGRYGQPAPHINLQGYAPCPERNIANFTEQACWYSGTCPFVWDTCVNLITPEQVVEAIDEILGRGSEGPRSAEFVLAKGRIDSVNISDQISSLNLSMLGNFENSSSPQTIPKVLGEVETGGNHVGVAQRPNLEAPPIDALRVSESSWQNSLPASLPTPYPLPLSPWLNARNLLVMRLDNIGDVLMTAPALQAIKETSPHTRLTLMASPAGALAGPLLPWVDDVLPWRVLWQALGQPPGDVEQEWALINTLKSRQFDGAIIFTSFKQSPHPAALICQIAGIPLRLGASQETGECLTQRIADLPSDLHQVERNLRLVETAGFEVQNRHLSIAIPPFARVPAVPYLLLNPWASCPSRMYDLERFAIAARTLADKTGWPVVVTGTAKERAAAASLLDTLGPHAIDLIGQTSLGDLVALVASARLLLSNNTSTMHIADATQTPSVILFAGTELERQWQPRQTRVRLLRRPTPCSPCYAFTCPYELECLDIAPQDVVAAGLALLNFDV</sequence>
<keyword evidence="4" id="KW-1185">Reference proteome</keyword>
<dbReference type="PANTHER" id="PTHR30160:SF1">
    <property type="entry name" value="LIPOPOLYSACCHARIDE 1,2-N-ACETYLGLUCOSAMINETRANSFERASE-RELATED"/>
    <property type="match status" value="1"/>
</dbReference>
<proteinExistence type="predicted"/>
<dbReference type="Proteomes" id="UP001482513">
    <property type="component" value="Unassembled WGS sequence"/>
</dbReference>
<evidence type="ECO:0008006" key="5">
    <source>
        <dbReference type="Google" id="ProtNLM"/>
    </source>
</evidence>
<protein>
    <recommendedName>
        <fullName evidence="5">ADP-heptose:LPS heptosyltransferase</fullName>
    </recommendedName>
</protein>
<dbReference type="PANTHER" id="PTHR30160">
    <property type="entry name" value="TETRAACYLDISACCHARIDE 4'-KINASE-RELATED"/>
    <property type="match status" value="1"/>
</dbReference>
<dbReference type="RefSeq" id="WP_199325899.1">
    <property type="nucleotide sequence ID" value="NZ_JAMPKX010000011.1"/>
</dbReference>